<proteinExistence type="predicted"/>
<evidence type="ECO:0008006" key="3">
    <source>
        <dbReference type="Google" id="ProtNLM"/>
    </source>
</evidence>
<protein>
    <recommendedName>
        <fullName evidence="3">Serine/threonine protein phosphatase</fullName>
    </recommendedName>
</protein>
<dbReference type="InterPro" id="IPR011009">
    <property type="entry name" value="Kinase-like_dom_sf"/>
</dbReference>
<reference evidence="1" key="1">
    <citation type="journal article" date="2014" name="Int. J. Syst. Evol. Microbiol.">
        <title>Complete genome sequence of Corynebacterium casei LMG S-19264T (=DSM 44701T), isolated from a smear-ripened cheese.</title>
        <authorList>
            <consortium name="US DOE Joint Genome Institute (JGI-PGF)"/>
            <person name="Walter F."/>
            <person name="Albersmeier A."/>
            <person name="Kalinowski J."/>
            <person name="Ruckert C."/>
        </authorList>
    </citation>
    <scope>NUCLEOTIDE SEQUENCE</scope>
    <source>
        <strain evidence="1">CGMCC 1.15254</strain>
    </source>
</reference>
<comment type="caution">
    <text evidence="1">The sequence shown here is derived from an EMBL/GenBank/DDBJ whole genome shotgun (WGS) entry which is preliminary data.</text>
</comment>
<reference evidence="1" key="2">
    <citation type="submission" date="2020-09" db="EMBL/GenBank/DDBJ databases">
        <authorList>
            <person name="Sun Q."/>
            <person name="Zhou Y."/>
        </authorList>
    </citation>
    <scope>NUCLEOTIDE SEQUENCE</scope>
    <source>
        <strain evidence="1">CGMCC 1.15254</strain>
    </source>
</reference>
<sequence length="256" mass="28678">MEDKIVSAVQQTVDQGVGARSVPFDWQGKRYWIKIALREQANNWHRFQNLFAGLLRCPMLRATVSDAMDDGLNAEARRLHKIATRGVRVPSVIAQRPGWILLDDIGDSLFEQINRHNDPQTLILKAANALSTLHQAGGWHGTGQLRDMILCPDGEIGFIDFEENVGEAMDASAAQARDILRFLISSVRFDGGDGALLRAIMEIYQDKSPSAVWPHIRGVIRWAIPLTFLLKPFRKKLGRDLRHALLVIEALKGSLK</sequence>
<dbReference type="EMBL" id="BMHV01000018">
    <property type="protein sequence ID" value="GGF69742.1"/>
    <property type="molecule type" value="Genomic_DNA"/>
</dbReference>
<dbReference type="SUPFAM" id="SSF56112">
    <property type="entry name" value="Protein kinase-like (PK-like)"/>
    <property type="match status" value="1"/>
</dbReference>
<evidence type="ECO:0000313" key="2">
    <source>
        <dbReference type="Proteomes" id="UP000632498"/>
    </source>
</evidence>
<dbReference type="RefSeq" id="WP_188665687.1">
    <property type="nucleotide sequence ID" value="NZ_BMHV01000018.1"/>
</dbReference>
<dbReference type="AlphaFoldDB" id="A0A917FDT8"/>
<gene>
    <name evidence="1" type="ORF">GCM10011332_24820</name>
</gene>
<keyword evidence="2" id="KW-1185">Reference proteome</keyword>
<organism evidence="1 2">
    <name type="scientific">Terasakiella brassicae</name>
    <dbReference type="NCBI Taxonomy" id="1634917"/>
    <lineage>
        <taxon>Bacteria</taxon>
        <taxon>Pseudomonadati</taxon>
        <taxon>Pseudomonadota</taxon>
        <taxon>Alphaproteobacteria</taxon>
        <taxon>Rhodospirillales</taxon>
        <taxon>Terasakiellaceae</taxon>
        <taxon>Terasakiella</taxon>
    </lineage>
</organism>
<dbReference type="Proteomes" id="UP000632498">
    <property type="component" value="Unassembled WGS sequence"/>
</dbReference>
<name>A0A917FDT8_9PROT</name>
<accession>A0A917FDT8</accession>
<evidence type="ECO:0000313" key="1">
    <source>
        <dbReference type="EMBL" id="GGF69742.1"/>
    </source>
</evidence>